<sequence length="137" mass="15076">MGEHEPATSRRPDTANAAPAPVPVASMVESIVGCKWSIRLLQLCAEGNHRPSALLRACTGLSAKVMNERLRKMTRFGIMHRTVHGEKPPVEVEYRLTPFGRRFMGILEEVQRLQQAVECGAIGKTGEAAEKTRRGNA</sequence>
<accession>M4NHN5</accession>
<dbReference type="eggNOG" id="COG1733">
    <property type="taxonomic scope" value="Bacteria"/>
</dbReference>
<evidence type="ECO:0000259" key="4">
    <source>
        <dbReference type="PROSITE" id="PS51118"/>
    </source>
</evidence>
<dbReference type="Proteomes" id="UP000011859">
    <property type="component" value="Chromosome"/>
</dbReference>
<dbReference type="GO" id="GO:0003677">
    <property type="term" value="F:DNA binding"/>
    <property type="evidence" value="ECO:0007669"/>
    <property type="project" value="UniProtKB-KW"/>
</dbReference>
<dbReference type="RefSeq" id="WP_015448141.1">
    <property type="nucleotide sequence ID" value="NC_020541.1"/>
</dbReference>
<dbReference type="STRING" id="666685.R2APBS1_2508"/>
<dbReference type="InterPro" id="IPR002577">
    <property type="entry name" value="HTH_HxlR"/>
</dbReference>
<keyword evidence="2" id="KW-0238">DNA-binding</keyword>
<protein>
    <submittedName>
        <fullName evidence="5">Putative transcriptional regulator</fullName>
    </submittedName>
</protein>
<gene>
    <name evidence="5" type="ORF">R2APBS1_2508</name>
</gene>
<dbReference type="SUPFAM" id="SSF46785">
    <property type="entry name" value="Winged helix' DNA-binding domain"/>
    <property type="match status" value="1"/>
</dbReference>
<dbReference type="InterPro" id="IPR036388">
    <property type="entry name" value="WH-like_DNA-bd_sf"/>
</dbReference>
<dbReference type="OrthoDB" id="9807069at2"/>
<evidence type="ECO:0000256" key="1">
    <source>
        <dbReference type="ARBA" id="ARBA00023015"/>
    </source>
</evidence>
<dbReference type="PANTHER" id="PTHR33204:SF37">
    <property type="entry name" value="HTH-TYPE TRANSCRIPTIONAL REGULATOR YODB"/>
    <property type="match status" value="1"/>
</dbReference>
<dbReference type="HOGENOM" id="CLU_1863611_0_0_6"/>
<keyword evidence="3" id="KW-0804">Transcription</keyword>
<evidence type="ECO:0000313" key="6">
    <source>
        <dbReference type="Proteomes" id="UP000011859"/>
    </source>
</evidence>
<dbReference type="EMBL" id="CP003470">
    <property type="protein sequence ID" value="AGG89597.1"/>
    <property type="molecule type" value="Genomic_DNA"/>
</dbReference>
<keyword evidence="6" id="KW-1185">Reference proteome</keyword>
<dbReference type="Gene3D" id="1.10.10.10">
    <property type="entry name" value="Winged helix-like DNA-binding domain superfamily/Winged helix DNA-binding domain"/>
    <property type="match status" value="1"/>
</dbReference>
<reference evidence="5 6" key="1">
    <citation type="submission" date="2012-04" db="EMBL/GenBank/DDBJ databases">
        <title>Complete genome of Rhodanobacter sp. 2APBS1.</title>
        <authorList>
            <consortium name="US DOE Joint Genome Institute"/>
            <person name="Huntemann M."/>
            <person name="Wei C.-L."/>
            <person name="Han J."/>
            <person name="Detter J.C."/>
            <person name="Han C."/>
            <person name="Tapia R."/>
            <person name="Munk A.C.C."/>
            <person name="Chen A."/>
            <person name="Krypides N."/>
            <person name="Mavromatis K."/>
            <person name="Markowitz V."/>
            <person name="Szeto E."/>
            <person name="Ivanova N."/>
            <person name="Mikhailova N."/>
            <person name="Ovchinnikova G."/>
            <person name="Pagani I."/>
            <person name="Pati A."/>
            <person name="Goodwin L."/>
            <person name="Peters L."/>
            <person name="Pitluck S."/>
            <person name="Woyke T."/>
            <person name="Prakash O."/>
            <person name="Elkins J."/>
            <person name="Brown S."/>
            <person name="Palumbo A."/>
            <person name="Hemme C."/>
            <person name="Zhou J."/>
            <person name="Watson D."/>
            <person name="Jardine P."/>
            <person name="Kostka J."/>
            <person name="Green S."/>
        </authorList>
    </citation>
    <scope>NUCLEOTIDE SEQUENCE [LARGE SCALE GENOMIC DNA]</scope>
    <source>
        <strain evidence="5 6">2APBS1</strain>
    </source>
</reference>
<dbReference type="PROSITE" id="PS51118">
    <property type="entry name" value="HTH_HXLR"/>
    <property type="match status" value="1"/>
</dbReference>
<feature type="domain" description="HTH hxlR-type" evidence="4">
    <location>
        <begin position="22"/>
        <end position="122"/>
    </location>
</feature>
<organism evidence="5 6">
    <name type="scientific">Rhodanobacter denitrificans</name>
    <dbReference type="NCBI Taxonomy" id="666685"/>
    <lineage>
        <taxon>Bacteria</taxon>
        <taxon>Pseudomonadati</taxon>
        <taxon>Pseudomonadota</taxon>
        <taxon>Gammaproteobacteria</taxon>
        <taxon>Lysobacterales</taxon>
        <taxon>Rhodanobacteraceae</taxon>
        <taxon>Rhodanobacter</taxon>
    </lineage>
</organism>
<evidence type="ECO:0000313" key="5">
    <source>
        <dbReference type="EMBL" id="AGG89597.1"/>
    </source>
</evidence>
<dbReference type="InterPro" id="IPR036390">
    <property type="entry name" value="WH_DNA-bd_sf"/>
</dbReference>
<proteinExistence type="predicted"/>
<dbReference type="PANTHER" id="PTHR33204">
    <property type="entry name" value="TRANSCRIPTIONAL REGULATOR, MARR FAMILY"/>
    <property type="match status" value="1"/>
</dbReference>
<dbReference type="AlphaFoldDB" id="M4NHN5"/>
<dbReference type="KEGG" id="rhd:R2APBS1_2508"/>
<evidence type="ECO:0000256" key="2">
    <source>
        <dbReference type="ARBA" id="ARBA00023125"/>
    </source>
</evidence>
<evidence type="ECO:0000256" key="3">
    <source>
        <dbReference type="ARBA" id="ARBA00023163"/>
    </source>
</evidence>
<dbReference type="Pfam" id="PF01638">
    <property type="entry name" value="HxlR"/>
    <property type="match status" value="1"/>
</dbReference>
<name>M4NHN5_9GAMM</name>
<keyword evidence="1" id="KW-0805">Transcription regulation</keyword>